<organism evidence="2">
    <name type="scientific">uncultured Sphingomonadaceae bacterium</name>
    <dbReference type="NCBI Taxonomy" id="169976"/>
    <lineage>
        <taxon>Bacteria</taxon>
        <taxon>Pseudomonadati</taxon>
        <taxon>Pseudomonadota</taxon>
        <taxon>Alphaproteobacteria</taxon>
        <taxon>Sphingomonadales</taxon>
        <taxon>Sphingomonadaceae</taxon>
        <taxon>environmental samples</taxon>
    </lineage>
</organism>
<proteinExistence type="predicted"/>
<dbReference type="Pfam" id="PF01850">
    <property type="entry name" value="PIN"/>
    <property type="match status" value="1"/>
</dbReference>
<dbReference type="SUPFAM" id="SSF88723">
    <property type="entry name" value="PIN domain-like"/>
    <property type="match status" value="1"/>
</dbReference>
<protein>
    <recommendedName>
        <fullName evidence="1">PIN domain-containing protein</fullName>
    </recommendedName>
</protein>
<dbReference type="InterPro" id="IPR029060">
    <property type="entry name" value="PIN-like_dom_sf"/>
</dbReference>
<evidence type="ECO:0000313" key="2">
    <source>
        <dbReference type="EMBL" id="CAA9507910.1"/>
    </source>
</evidence>
<sequence>MTVVDTNVWVDHLRAPDPALASLLREKRALMRPYVLGELVLGAFAARSTVLARLAVLPPAPVAPHGDVMRLIEAEALYGIGYVDAHLLASARATLQARL</sequence>
<dbReference type="AlphaFoldDB" id="A0A6J4SXC6"/>
<dbReference type="InterPro" id="IPR002716">
    <property type="entry name" value="PIN_dom"/>
</dbReference>
<dbReference type="EMBL" id="CADCVW010000073">
    <property type="protein sequence ID" value="CAA9507910.1"/>
    <property type="molecule type" value="Genomic_DNA"/>
</dbReference>
<feature type="domain" description="PIN" evidence="1">
    <location>
        <begin position="3"/>
        <end position="93"/>
    </location>
</feature>
<accession>A0A6J4SXC6</accession>
<gene>
    <name evidence="2" type="ORF">AVDCRST_MAG39-1813</name>
</gene>
<dbReference type="Gene3D" id="3.40.50.1010">
    <property type="entry name" value="5'-nuclease"/>
    <property type="match status" value="1"/>
</dbReference>
<evidence type="ECO:0000259" key="1">
    <source>
        <dbReference type="Pfam" id="PF01850"/>
    </source>
</evidence>
<name>A0A6J4SXC6_9SPHN</name>
<reference evidence="2" key="1">
    <citation type="submission" date="2020-02" db="EMBL/GenBank/DDBJ databases">
        <authorList>
            <person name="Meier V. D."/>
        </authorList>
    </citation>
    <scope>NUCLEOTIDE SEQUENCE</scope>
    <source>
        <strain evidence="2">AVDCRST_MAG39</strain>
    </source>
</reference>